<gene>
    <name evidence="1" type="ORF">LCGC14_1750800</name>
</gene>
<proteinExistence type="predicted"/>
<dbReference type="AlphaFoldDB" id="A0A0F9H444"/>
<sequence>RSRDNAVDVHNIASNNSYLIINHLQGSGTPE</sequence>
<protein>
    <submittedName>
        <fullName evidence="1">Uncharacterized protein</fullName>
    </submittedName>
</protein>
<dbReference type="EMBL" id="LAZR01016145">
    <property type="protein sequence ID" value="KKM05770.1"/>
    <property type="molecule type" value="Genomic_DNA"/>
</dbReference>
<name>A0A0F9H444_9ZZZZ</name>
<evidence type="ECO:0000313" key="1">
    <source>
        <dbReference type="EMBL" id="KKM05770.1"/>
    </source>
</evidence>
<organism evidence="1">
    <name type="scientific">marine sediment metagenome</name>
    <dbReference type="NCBI Taxonomy" id="412755"/>
    <lineage>
        <taxon>unclassified sequences</taxon>
        <taxon>metagenomes</taxon>
        <taxon>ecological metagenomes</taxon>
    </lineage>
</organism>
<reference evidence="1" key="1">
    <citation type="journal article" date="2015" name="Nature">
        <title>Complex archaea that bridge the gap between prokaryotes and eukaryotes.</title>
        <authorList>
            <person name="Spang A."/>
            <person name="Saw J.H."/>
            <person name="Jorgensen S.L."/>
            <person name="Zaremba-Niedzwiedzka K."/>
            <person name="Martijn J."/>
            <person name="Lind A.E."/>
            <person name="van Eijk R."/>
            <person name="Schleper C."/>
            <person name="Guy L."/>
            <person name="Ettema T.J."/>
        </authorList>
    </citation>
    <scope>NUCLEOTIDE SEQUENCE</scope>
</reference>
<feature type="non-terminal residue" evidence="1">
    <location>
        <position position="1"/>
    </location>
</feature>
<comment type="caution">
    <text evidence="1">The sequence shown here is derived from an EMBL/GenBank/DDBJ whole genome shotgun (WGS) entry which is preliminary data.</text>
</comment>
<accession>A0A0F9H444</accession>